<dbReference type="SMART" id="SM00530">
    <property type="entry name" value="HTH_XRE"/>
    <property type="match status" value="1"/>
</dbReference>
<evidence type="ECO:0000313" key="2">
    <source>
        <dbReference type="EMBL" id="MBW4543348.1"/>
    </source>
</evidence>
<organism evidence="2 3">
    <name type="scientific">Symplocastrum torsivum CPER-KK1</name>
    <dbReference type="NCBI Taxonomy" id="450513"/>
    <lineage>
        <taxon>Bacteria</taxon>
        <taxon>Bacillati</taxon>
        <taxon>Cyanobacteriota</taxon>
        <taxon>Cyanophyceae</taxon>
        <taxon>Oscillatoriophycideae</taxon>
        <taxon>Oscillatoriales</taxon>
        <taxon>Microcoleaceae</taxon>
        <taxon>Symplocastrum</taxon>
    </lineage>
</organism>
<dbReference type="AlphaFoldDB" id="A0A951PH07"/>
<dbReference type="SUPFAM" id="SSF47413">
    <property type="entry name" value="lambda repressor-like DNA-binding domains"/>
    <property type="match status" value="1"/>
</dbReference>
<dbReference type="Gene3D" id="1.10.260.40">
    <property type="entry name" value="lambda repressor-like DNA-binding domains"/>
    <property type="match status" value="1"/>
</dbReference>
<dbReference type="GO" id="GO:0003677">
    <property type="term" value="F:DNA binding"/>
    <property type="evidence" value="ECO:0007669"/>
    <property type="project" value="InterPro"/>
</dbReference>
<dbReference type="EMBL" id="JAHHIF010000003">
    <property type="protein sequence ID" value="MBW4543348.1"/>
    <property type="molecule type" value="Genomic_DNA"/>
</dbReference>
<comment type="caution">
    <text evidence="2">The sequence shown here is derived from an EMBL/GenBank/DDBJ whole genome shotgun (WGS) entry which is preliminary data.</text>
</comment>
<evidence type="ECO:0000259" key="1">
    <source>
        <dbReference type="PROSITE" id="PS50943"/>
    </source>
</evidence>
<name>A0A951PH07_9CYAN</name>
<dbReference type="Proteomes" id="UP000753908">
    <property type="component" value="Unassembled WGS sequence"/>
</dbReference>
<evidence type="ECO:0000313" key="3">
    <source>
        <dbReference type="Proteomes" id="UP000753908"/>
    </source>
</evidence>
<dbReference type="PROSITE" id="PS50943">
    <property type="entry name" value="HTH_CROC1"/>
    <property type="match status" value="1"/>
</dbReference>
<reference evidence="2" key="2">
    <citation type="journal article" date="2022" name="Microbiol. Resour. Announc.">
        <title>Metagenome Sequencing to Explore Phylogenomics of Terrestrial Cyanobacteria.</title>
        <authorList>
            <person name="Ward R.D."/>
            <person name="Stajich J.E."/>
            <person name="Johansen J.R."/>
            <person name="Huntemann M."/>
            <person name="Clum A."/>
            <person name="Foster B."/>
            <person name="Foster B."/>
            <person name="Roux S."/>
            <person name="Palaniappan K."/>
            <person name="Varghese N."/>
            <person name="Mukherjee S."/>
            <person name="Reddy T.B.K."/>
            <person name="Daum C."/>
            <person name="Copeland A."/>
            <person name="Chen I.A."/>
            <person name="Ivanova N.N."/>
            <person name="Kyrpides N.C."/>
            <person name="Shapiro N."/>
            <person name="Eloe-Fadrosh E.A."/>
            <person name="Pietrasiak N."/>
        </authorList>
    </citation>
    <scope>NUCLEOTIDE SEQUENCE</scope>
    <source>
        <strain evidence="2">CPER-KK1</strain>
    </source>
</reference>
<sequence length="80" mass="9169">MVNDTNSNSNPELATLKQLRERLGMTQEELATELGTTSRTIRRHETGEREIRFSLPQIKRLIELMQRAGMSADDLPDDIE</sequence>
<proteinExistence type="predicted"/>
<dbReference type="CDD" id="cd00093">
    <property type="entry name" value="HTH_XRE"/>
    <property type="match status" value="1"/>
</dbReference>
<accession>A0A951PH07</accession>
<protein>
    <submittedName>
        <fullName evidence="2">Helix-turn-helix domain-containing protein</fullName>
    </submittedName>
</protein>
<dbReference type="Pfam" id="PF13560">
    <property type="entry name" value="HTH_31"/>
    <property type="match status" value="1"/>
</dbReference>
<dbReference type="InterPro" id="IPR001387">
    <property type="entry name" value="Cro/C1-type_HTH"/>
</dbReference>
<feature type="domain" description="HTH cro/C1-type" evidence="1">
    <location>
        <begin position="16"/>
        <end position="75"/>
    </location>
</feature>
<dbReference type="InterPro" id="IPR010982">
    <property type="entry name" value="Lambda_DNA-bd_dom_sf"/>
</dbReference>
<reference evidence="2" key="1">
    <citation type="submission" date="2021-05" db="EMBL/GenBank/DDBJ databases">
        <authorList>
            <person name="Pietrasiak N."/>
            <person name="Ward R."/>
            <person name="Stajich J.E."/>
            <person name="Kurbessoian T."/>
        </authorList>
    </citation>
    <scope>NUCLEOTIDE SEQUENCE</scope>
    <source>
        <strain evidence="2">CPER-KK1</strain>
    </source>
</reference>
<gene>
    <name evidence="2" type="ORF">KME25_02705</name>
</gene>